<keyword evidence="2 3" id="KW-0040">ANK repeat</keyword>
<feature type="region of interest" description="Disordered" evidence="4">
    <location>
        <begin position="201"/>
        <end position="239"/>
    </location>
</feature>
<dbReference type="SMART" id="SM00248">
    <property type="entry name" value="ANK"/>
    <property type="match status" value="2"/>
</dbReference>
<feature type="compositionally biased region" description="Basic and acidic residues" evidence="4">
    <location>
        <begin position="219"/>
        <end position="239"/>
    </location>
</feature>
<organism evidence="5 6">
    <name type="scientific">Marasmiellus scandens</name>
    <dbReference type="NCBI Taxonomy" id="2682957"/>
    <lineage>
        <taxon>Eukaryota</taxon>
        <taxon>Fungi</taxon>
        <taxon>Dikarya</taxon>
        <taxon>Basidiomycota</taxon>
        <taxon>Agaricomycotina</taxon>
        <taxon>Agaricomycetes</taxon>
        <taxon>Agaricomycetidae</taxon>
        <taxon>Agaricales</taxon>
        <taxon>Marasmiineae</taxon>
        <taxon>Omphalotaceae</taxon>
        <taxon>Marasmiellus</taxon>
    </lineage>
</organism>
<comment type="caution">
    <text evidence="5">The sequence shown here is derived from an EMBL/GenBank/DDBJ whole genome shotgun (WGS) entry which is preliminary data.</text>
</comment>
<dbReference type="Proteomes" id="UP001498398">
    <property type="component" value="Unassembled WGS sequence"/>
</dbReference>
<gene>
    <name evidence="5" type="ORF">VKT23_011408</name>
</gene>
<evidence type="ECO:0008006" key="7">
    <source>
        <dbReference type="Google" id="ProtNLM"/>
    </source>
</evidence>
<feature type="region of interest" description="Disordered" evidence="4">
    <location>
        <begin position="119"/>
        <end position="148"/>
    </location>
</feature>
<feature type="compositionally biased region" description="Low complexity" evidence="4">
    <location>
        <begin position="130"/>
        <end position="140"/>
    </location>
</feature>
<keyword evidence="6" id="KW-1185">Reference proteome</keyword>
<evidence type="ECO:0000256" key="4">
    <source>
        <dbReference type="SAM" id="MobiDB-lite"/>
    </source>
</evidence>
<dbReference type="PROSITE" id="PS50088">
    <property type="entry name" value="ANK_REPEAT"/>
    <property type="match status" value="1"/>
</dbReference>
<dbReference type="PROSITE" id="PS50297">
    <property type="entry name" value="ANK_REP_REGION"/>
    <property type="match status" value="1"/>
</dbReference>
<evidence type="ECO:0000313" key="6">
    <source>
        <dbReference type="Proteomes" id="UP001498398"/>
    </source>
</evidence>
<sequence length="239" mass="25599">MSQTNIWVAAGDGDFNRVMDLVENHSVSPNASDVFSYTPMHAAASYGRLDVLDYLISKGGDVNITDDDGDTPLYTVETIEAARYLVEKGALVDRVNEEGVSPIAYLSEDFPQVAAFLQTHSSLPPPPSSPASSTLPDDSSVLSTGQQSQYAQNVATELLTTSLLSQVQSLVDQGIDPEQAEGELRRLVGQAVVQGLVGGYSMAMETEPNPSDGGGAGTQRREPPSEDAHDENKRARREE</sequence>
<keyword evidence="1" id="KW-0677">Repeat</keyword>
<evidence type="ECO:0000313" key="5">
    <source>
        <dbReference type="EMBL" id="KAK7454655.1"/>
    </source>
</evidence>
<protein>
    <recommendedName>
        <fullName evidence="7">Ankyrin</fullName>
    </recommendedName>
</protein>
<evidence type="ECO:0000256" key="3">
    <source>
        <dbReference type="PROSITE-ProRule" id="PRU00023"/>
    </source>
</evidence>
<name>A0ABR1J9D0_9AGAR</name>
<evidence type="ECO:0000256" key="2">
    <source>
        <dbReference type="ARBA" id="ARBA00023043"/>
    </source>
</evidence>
<dbReference type="Pfam" id="PF13857">
    <property type="entry name" value="Ank_5"/>
    <property type="match status" value="1"/>
</dbReference>
<dbReference type="InterPro" id="IPR002110">
    <property type="entry name" value="Ankyrin_rpt"/>
</dbReference>
<evidence type="ECO:0000256" key="1">
    <source>
        <dbReference type="ARBA" id="ARBA00022737"/>
    </source>
</evidence>
<proteinExistence type="predicted"/>
<dbReference type="SUPFAM" id="SSF48403">
    <property type="entry name" value="Ankyrin repeat"/>
    <property type="match status" value="1"/>
</dbReference>
<feature type="repeat" description="ANK" evidence="3">
    <location>
        <begin position="35"/>
        <end position="67"/>
    </location>
</feature>
<accession>A0ABR1J9D0</accession>
<dbReference type="EMBL" id="JBANRG010000024">
    <property type="protein sequence ID" value="KAK7454655.1"/>
    <property type="molecule type" value="Genomic_DNA"/>
</dbReference>
<reference evidence="5 6" key="1">
    <citation type="submission" date="2024-01" db="EMBL/GenBank/DDBJ databases">
        <title>A draft genome for the cacao thread blight pathogen Marasmiellus scandens.</title>
        <authorList>
            <person name="Baruah I.K."/>
            <person name="Leung J."/>
            <person name="Bukari Y."/>
            <person name="Amoako-Attah I."/>
            <person name="Meinhardt L.W."/>
            <person name="Bailey B.A."/>
            <person name="Cohen S.P."/>
        </authorList>
    </citation>
    <scope>NUCLEOTIDE SEQUENCE [LARGE SCALE GENOMIC DNA]</scope>
    <source>
        <strain evidence="5 6">GH-19</strain>
    </source>
</reference>
<dbReference type="InterPro" id="IPR036770">
    <property type="entry name" value="Ankyrin_rpt-contain_sf"/>
</dbReference>
<dbReference type="PANTHER" id="PTHR24171">
    <property type="entry name" value="ANKYRIN REPEAT DOMAIN-CONTAINING PROTEIN 39-RELATED"/>
    <property type="match status" value="1"/>
</dbReference>
<dbReference type="Gene3D" id="1.25.40.20">
    <property type="entry name" value="Ankyrin repeat-containing domain"/>
    <property type="match status" value="1"/>
</dbReference>